<dbReference type="eggNOG" id="arCOG02064">
    <property type="taxonomic scope" value="Archaea"/>
</dbReference>
<dbReference type="InterPro" id="IPR027396">
    <property type="entry name" value="DsrEFH-like"/>
</dbReference>
<reference evidence="1 2" key="1">
    <citation type="journal article" date="2009" name="Stand. Genomic Sci.">
        <title>Complete genome sequence of Halorhabdus utahensis type strain (AX-2).</title>
        <authorList>
            <person name="Anderson I."/>
            <person name="Tindall B.J."/>
            <person name="Pomrenke H."/>
            <person name="Goker M."/>
            <person name="Lapidus A."/>
            <person name="Nolan M."/>
            <person name="Copeland A."/>
            <person name="Glavina Del Rio T."/>
            <person name="Chen F."/>
            <person name="Tice H."/>
            <person name="Cheng J.F."/>
            <person name="Lucas S."/>
            <person name="Chertkov O."/>
            <person name="Bruce D."/>
            <person name="Brettin T."/>
            <person name="Detter J.C."/>
            <person name="Han C."/>
            <person name="Goodwin L."/>
            <person name="Land M."/>
            <person name="Hauser L."/>
            <person name="Chang Y.J."/>
            <person name="Jeffries C.D."/>
            <person name="Pitluck S."/>
            <person name="Pati A."/>
            <person name="Mavromatis K."/>
            <person name="Ivanova N."/>
            <person name="Ovchinnikova G."/>
            <person name="Chen A."/>
            <person name="Palaniappan K."/>
            <person name="Chain P."/>
            <person name="Rohde M."/>
            <person name="Bristow J."/>
            <person name="Eisen J.A."/>
            <person name="Markowitz V."/>
            <person name="Hugenholtz P."/>
            <person name="Kyrpides N.C."/>
            <person name="Klenk H.P."/>
        </authorList>
    </citation>
    <scope>NUCLEOTIDE SEQUENCE [LARGE SCALE GENOMIC DNA]</scope>
    <source>
        <strain evidence="2">DSM 12940 / JCM 11049 / AX-2</strain>
    </source>
</reference>
<protein>
    <recommendedName>
        <fullName evidence="3">Peroxiredoxin family protein</fullName>
    </recommendedName>
</protein>
<dbReference type="SUPFAM" id="SSF75169">
    <property type="entry name" value="DsrEFH-like"/>
    <property type="match status" value="1"/>
</dbReference>
<dbReference type="STRING" id="519442.Huta_2084"/>
<organism evidence="1 2">
    <name type="scientific">Halorhabdus utahensis (strain DSM 12940 / JCM 11049 / AX-2)</name>
    <dbReference type="NCBI Taxonomy" id="519442"/>
    <lineage>
        <taxon>Archaea</taxon>
        <taxon>Methanobacteriati</taxon>
        <taxon>Methanobacteriota</taxon>
        <taxon>Stenosarchaea group</taxon>
        <taxon>Halobacteria</taxon>
        <taxon>Halobacteriales</taxon>
        <taxon>Haloarculaceae</taxon>
        <taxon>Halorhabdus</taxon>
    </lineage>
</organism>
<gene>
    <name evidence="1" type="ordered locus">Huta_2084</name>
</gene>
<dbReference type="KEGG" id="hut:Huta_2084"/>
<dbReference type="RefSeq" id="WP_015789822.1">
    <property type="nucleotide sequence ID" value="NC_013158.1"/>
</dbReference>
<name>C7NU06_HALUD</name>
<sequence>MTGYAVVLASGELERVQAVSMISSIAASSDTPVQVFVTMNGLSAFEKDRVESGDFQVAGPAGEAMLQGGGDEVPLFTEQLERAKGIGPLEVYACEMIMDLMDTDLDDYVDIFDDTLGVAGFLNRASDKQVLFV</sequence>
<accession>C7NU06</accession>
<dbReference type="PANTHER" id="PTHR34655">
    <property type="entry name" value="CONSERVED WITHIN P. AEROPHILUM"/>
    <property type="match status" value="1"/>
</dbReference>
<proteinExistence type="predicted"/>
<evidence type="ECO:0000313" key="2">
    <source>
        <dbReference type="Proteomes" id="UP000002071"/>
    </source>
</evidence>
<dbReference type="GeneID" id="8384378"/>
<keyword evidence="2" id="KW-1185">Reference proteome</keyword>
<dbReference type="OrthoDB" id="288304at2157"/>
<dbReference type="HOGENOM" id="CLU_094970_2_1_2"/>
<dbReference type="EMBL" id="CP001687">
    <property type="protein sequence ID" value="ACV12251.1"/>
    <property type="molecule type" value="Genomic_DNA"/>
</dbReference>
<dbReference type="Gene3D" id="3.40.1260.10">
    <property type="entry name" value="DsrEFH-like"/>
    <property type="match status" value="1"/>
</dbReference>
<evidence type="ECO:0008006" key="3">
    <source>
        <dbReference type="Google" id="ProtNLM"/>
    </source>
</evidence>
<dbReference type="PANTHER" id="PTHR34655:SF2">
    <property type="entry name" value="PEROXIREDOXIN FAMILY PROTEIN"/>
    <property type="match status" value="1"/>
</dbReference>
<evidence type="ECO:0000313" key="1">
    <source>
        <dbReference type="EMBL" id="ACV12251.1"/>
    </source>
</evidence>
<dbReference type="Proteomes" id="UP000002071">
    <property type="component" value="Chromosome"/>
</dbReference>
<dbReference type="AlphaFoldDB" id="C7NU06"/>